<dbReference type="RefSeq" id="WP_191282179.1">
    <property type="nucleotide sequence ID" value="NZ_CP032101.1"/>
</dbReference>
<protein>
    <submittedName>
        <fullName evidence="9">BCCT (Betaine/carnitine/choline) family transporter</fullName>
    </submittedName>
</protein>
<evidence type="ECO:0000313" key="9">
    <source>
        <dbReference type="EMBL" id="AXX87023.1"/>
    </source>
</evidence>
<evidence type="ECO:0000256" key="6">
    <source>
        <dbReference type="ARBA" id="ARBA00022989"/>
    </source>
</evidence>
<feature type="transmembrane region" description="Helical" evidence="8">
    <location>
        <begin position="448"/>
        <end position="467"/>
    </location>
</feature>
<keyword evidence="6 8" id="KW-1133">Transmembrane helix</keyword>
<evidence type="ECO:0000256" key="4">
    <source>
        <dbReference type="ARBA" id="ARBA00022475"/>
    </source>
</evidence>
<feature type="transmembrane region" description="Helical" evidence="8">
    <location>
        <begin position="54"/>
        <end position="77"/>
    </location>
</feature>
<feature type="transmembrane region" description="Helical" evidence="8">
    <location>
        <begin position="473"/>
        <end position="493"/>
    </location>
</feature>
<comment type="similarity">
    <text evidence="2">Belongs to the BCCT transporter (TC 2.A.15) family.</text>
</comment>
<dbReference type="Proteomes" id="UP000264693">
    <property type="component" value="Chromosome"/>
</dbReference>
<evidence type="ECO:0000256" key="5">
    <source>
        <dbReference type="ARBA" id="ARBA00022692"/>
    </source>
</evidence>
<evidence type="ECO:0000256" key="8">
    <source>
        <dbReference type="SAM" id="Phobius"/>
    </source>
</evidence>
<dbReference type="KEGG" id="amar:AMRN_1282"/>
<dbReference type="EMBL" id="CP032101">
    <property type="protein sequence ID" value="AXX87023.1"/>
    <property type="molecule type" value="Genomic_DNA"/>
</dbReference>
<feature type="transmembrane region" description="Helical" evidence="8">
    <location>
        <begin position="196"/>
        <end position="214"/>
    </location>
</feature>
<dbReference type="Pfam" id="PF02028">
    <property type="entry name" value="BCCT"/>
    <property type="match status" value="1"/>
</dbReference>
<feature type="transmembrane region" description="Helical" evidence="8">
    <location>
        <begin position="349"/>
        <end position="375"/>
    </location>
</feature>
<gene>
    <name evidence="9" type="ORF">AMRN_1282</name>
</gene>
<feature type="transmembrane region" description="Helical" evidence="8">
    <location>
        <begin position="234"/>
        <end position="252"/>
    </location>
</feature>
<dbReference type="InterPro" id="IPR000060">
    <property type="entry name" value="BCCT_transptr"/>
</dbReference>
<dbReference type="PANTHER" id="PTHR30047">
    <property type="entry name" value="HIGH-AFFINITY CHOLINE TRANSPORT PROTEIN-RELATED"/>
    <property type="match status" value="1"/>
</dbReference>
<proteinExistence type="inferred from homology"/>
<comment type="subcellular location">
    <subcellularLocation>
        <location evidence="1">Cell membrane</location>
        <topology evidence="1">Multi-pass membrane protein</topology>
    </subcellularLocation>
</comment>
<keyword evidence="3" id="KW-0813">Transport</keyword>
<dbReference type="PANTHER" id="PTHR30047:SF7">
    <property type="entry name" value="HIGH-AFFINITY CHOLINE TRANSPORT PROTEIN"/>
    <property type="match status" value="1"/>
</dbReference>
<feature type="transmembrane region" description="Helical" evidence="8">
    <location>
        <begin position="89"/>
        <end position="114"/>
    </location>
</feature>
<organism evidence="9 10">
    <name type="scientific">Malaciobacter marinus</name>
    <dbReference type="NCBI Taxonomy" id="505249"/>
    <lineage>
        <taxon>Bacteria</taxon>
        <taxon>Pseudomonadati</taxon>
        <taxon>Campylobacterota</taxon>
        <taxon>Epsilonproteobacteria</taxon>
        <taxon>Campylobacterales</taxon>
        <taxon>Arcobacteraceae</taxon>
        <taxon>Malaciobacter</taxon>
    </lineage>
</organism>
<evidence type="ECO:0000256" key="1">
    <source>
        <dbReference type="ARBA" id="ARBA00004651"/>
    </source>
</evidence>
<evidence type="ECO:0000256" key="3">
    <source>
        <dbReference type="ARBA" id="ARBA00022448"/>
    </source>
</evidence>
<reference evidence="9 10" key="1">
    <citation type="submission" date="2018-08" db="EMBL/GenBank/DDBJ databases">
        <title>Complete genome of the Arcobacter marinus type strain JCM 15502.</title>
        <authorList>
            <person name="Miller W.G."/>
            <person name="Yee E."/>
            <person name="Huynh S."/>
            <person name="Parker C.T."/>
        </authorList>
    </citation>
    <scope>NUCLEOTIDE SEQUENCE [LARGE SCALE GENOMIC DNA]</scope>
    <source>
        <strain evidence="9 10">JCM 15502</strain>
    </source>
</reference>
<feature type="transmembrane region" description="Helical" evidence="8">
    <location>
        <begin position="264"/>
        <end position="288"/>
    </location>
</feature>
<dbReference type="NCBIfam" id="NF007399">
    <property type="entry name" value="PRK09928.1"/>
    <property type="match status" value="1"/>
</dbReference>
<name>A0A347TK95_9BACT</name>
<feature type="transmembrane region" description="Helical" evidence="8">
    <location>
        <begin position="147"/>
        <end position="165"/>
    </location>
</feature>
<keyword evidence="4" id="KW-1003">Cell membrane</keyword>
<evidence type="ECO:0000256" key="2">
    <source>
        <dbReference type="ARBA" id="ARBA00005658"/>
    </source>
</evidence>
<feature type="transmembrane region" description="Helical" evidence="8">
    <location>
        <begin position="319"/>
        <end position="337"/>
    </location>
</feature>
<dbReference type="GO" id="GO:0005886">
    <property type="term" value="C:plasma membrane"/>
    <property type="evidence" value="ECO:0007669"/>
    <property type="project" value="UniProtKB-SubCell"/>
</dbReference>
<sequence length="668" mass="74260">MGSSNKKINSTILKPVFYPSVIVIAVLVIFAVMVPQVAGEVFNGVKGFLAEKFGWLYMLSVGIFSLFAVFLAISPFGRFKLGPDQSKPAYTYASWFAMLFSAGMGIGLMFWGVAEPVMHYGAPPTGDKETIEAAKQAMRITFFHWGLHAWAIYAVVGLVLAYFSFRHGLPLSIRSALYPMIGDKIYGKVGHTVDTIAILGTILGVATSLGLGVLQVNAGLNYIFDIPVGLTTQIILIAIITTMATVSVVLGLDGGIKRLSELNLYLAIALVAFIFLVGPTFFLLGALVENIGNYLTHVVQMTFNQYIYEDTKWMGWWTFFYWAWWIAWAPFVGMFIARVSRGRTIREFVLGVLFVPVGFTFIWMTVFGNSALYAIMNEGFTALSSAVSADVSTALFKFLEHFPFSSIISIIAIILVITFFVTSSDSGSLVVDTISSGGRENNPVWQRIFWAVLEGVVAAALLVAGGLEALQAASIAIALPFAVIMIIASWGLYKALHLEAIRYDSLQHHMNAGRHGEISGTWQNRLSRLIEFPDSSETRRYINEDVVNSMHIVEEELEKHGWNVEVANDKEKGISILTVEHNGDLDFVYEVRFRRYDMPTYAFPESINPNHEQKKYARAEVHLQDGNKSYDIYGYESDVVASDIIDQFEKHRHFLHITSGLNPVIPID</sequence>
<feature type="transmembrane region" description="Helical" evidence="8">
    <location>
        <begin position="12"/>
        <end position="34"/>
    </location>
</feature>
<evidence type="ECO:0000256" key="7">
    <source>
        <dbReference type="ARBA" id="ARBA00023136"/>
    </source>
</evidence>
<dbReference type="GO" id="GO:0022857">
    <property type="term" value="F:transmembrane transporter activity"/>
    <property type="evidence" value="ECO:0007669"/>
    <property type="project" value="InterPro"/>
</dbReference>
<keyword evidence="5 8" id="KW-0812">Transmembrane</keyword>
<dbReference type="AlphaFoldDB" id="A0A347TK95"/>
<dbReference type="NCBIfam" id="TIGR00842">
    <property type="entry name" value="bcct"/>
    <property type="match status" value="1"/>
</dbReference>
<accession>A0A347TK95</accession>
<evidence type="ECO:0000313" key="10">
    <source>
        <dbReference type="Proteomes" id="UP000264693"/>
    </source>
</evidence>
<feature type="transmembrane region" description="Helical" evidence="8">
    <location>
        <begin position="402"/>
        <end position="421"/>
    </location>
</feature>
<keyword evidence="7 8" id="KW-0472">Membrane</keyword>